<dbReference type="AlphaFoldDB" id="K0B2M2"/>
<evidence type="ECO:0000256" key="1">
    <source>
        <dbReference type="ARBA" id="ARBA00004651"/>
    </source>
</evidence>
<dbReference type="InterPro" id="IPR051461">
    <property type="entry name" value="UPF0750_membrane"/>
</dbReference>
<evidence type="ECO:0000259" key="7">
    <source>
        <dbReference type="Pfam" id="PF10035"/>
    </source>
</evidence>
<feature type="transmembrane region" description="Helical" evidence="6">
    <location>
        <begin position="61"/>
        <end position="81"/>
    </location>
</feature>
<dbReference type="PANTHER" id="PTHR33545">
    <property type="entry name" value="UPF0750 MEMBRANE PROTEIN YITT-RELATED"/>
    <property type="match status" value="1"/>
</dbReference>
<feature type="transmembrane region" description="Helical" evidence="6">
    <location>
        <begin position="88"/>
        <end position="106"/>
    </location>
</feature>
<dbReference type="RefSeq" id="WP_014968326.1">
    <property type="nucleotide sequence ID" value="NC_018664.1"/>
</dbReference>
<dbReference type="Proteomes" id="UP000006094">
    <property type="component" value="Chromosome"/>
</dbReference>
<organism evidence="8 9">
    <name type="scientific">Gottschalkia acidurici (strain ATCC 7906 / DSM 604 / BCRC 14475 / CIP 104303 / KCTC 5404 / NCIMB 10678 / 9a)</name>
    <name type="common">Clostridium acidurici</name>
    <dbReference type="NCBI Taxonomy" id="1128398"/>
    <lineage>
        <taxon>Bacteria</taxon>
        <taxon>Bacillati</taxon>
        <taxon>Bacillota</taxon>
        <taxon>Tissierellia</taxon>
        <taxon>Tissierellales</taxon>
        <taxon>Gottschalkiaceae</taxon>
        <taxon>Gottschalkia</taxon>
    </lineage>
</organism>
<feature type="transmembrane region" description="Helical" evidence="6">
    <location>
        <begin position="118"/>
        <end position="136"/>
    </location>
</feature>
<dbReference type="InterPro" id="IPR019264">
    <property type="entry name" value="DUF2179"/>
</dbReference>
<protein>
    <recommendedName>
        <fullName evidence="7">DUF2179 domain-containing protein</fullName>
    </recommendedName>
</protein>
<keyword evidence="3 6" id="KW-0812">Transmembrane</keyword>
<dbReference type="EMBL" id="CP003326">
    <property type="protein sequence ID" value="AFS79190.1"/>
    <property type="molecule type" value="Genomic_DNA"/>
</dbReference>
<evidence type="ECO:0000313" key="8">
    <source>
        <dbReference type="EMBL" id="AFS79190.1"/>
    </source>
</evidence>
<dbReference type="CDD" id="cd16380">
    <property type="entry name" value="YitT_C"/>
    <property type="match status" value="1"/>
</dbReference>
<dbReference type="PANTHER" id="PTHR33545:SF5">
    <property type="entry name" value="UPF0750 MEMBRANE PROTEIN YITT"/>
    <property type="match status" value="1"/>
</dbReference>
<evidence type="ECO:0000256" key="4">
    <source>
        <dbReference type="ARBA" id="ARBA00022989"/>
    </source>
</evidence>
<dbReference type="PIRSF" id="PIRSF006483">
    <property type="entry name" value="Membrane_protein_YitT"/>
    <property type="match status" value="1"/>
</dbReference>
<sequence length="294" mass="32704">MLGKYRICEKIDNILLEIIKKLPFIIIGNLMCSIAINGFFIPNKILSGGVTGISILVQYKFEVPISITIIVINLPLLILAAKKLDKKMIAYTLMSILATSILLDITKDIYKYINIDDILLAAVFGAVFNGLGMGLLYRNRILQSGVDVIGAMLKKYYNISIGSTLMGLNTVIVAISSTMFGIKFAMYTIISMYIGYQIVDRVQVGFNTKQNVFIVSDRWEELAHVIMAKVHRGVTFLQGEGAYTNHNRKMIYCIVTSTEIAKIKAIVEEIDPNAFMTIHSVQEVKGSGFKQLGL</sequence>
<dbReference type="eggNOG" id="COG1284">
    <property type="taxonomic scope" value="Bacteria"/>
</dbReference>
<feature type="transmembrane region" description="Helical" evidence="6">
    <location>
        <begin position="156"/>
        <end position="175"/>
    </location>
</feature>
<dbReference type="HOGENOM" id="CLU_063199_1_1_9"/>
<keyword evidence="9" id="KW-1185">Reference proteome</keyword>
<evidence type="ECO:0000256" key="5">
    <source>
        <dbReference type="ARBA" id="ARBA00023136"/>
    </source>
</evidence>
<feature type="transmembrane region" description="Helical" evidence="6">
    <location>
        <begin position="21"/>
        <end position="41"/>
    </location>
</feature>
<dbReference type="InterPro" id="IPR015867">
    <property type="entry name" value="N-reg_PII/ATP_PRibTrfase_C"/>
</dbReference>
<proteinExistence type="predicted"/>
<keyword evidence="5 6" id="KW-0472">Membrane</keyword>
<evidence type="ECO:0000313" key="9">
    <source>
        <dbReference type="Proteomes" id="UP000006094"/>
    </source>
</evidence>
<evidence type="ECO:0000256" key="2">
    <source>
        <dbReference type="ARBA" id="ARBA00022475"/>
    </source>
</evidence>
<dbReference type="Pfam" id="PF02588">
    <property type="entry name" value="YitT_membrane"/>
    <property type="match status" value="1"/>
</dbReference>
<dbReference type="STRING" id="1128398.Curi_c21870"/>
<name>K0B2M2_GOTA9</name>
<comment type="subcellular location">
    <subcellularLocation>
        <location evidence="1">Cell membrane</location>
        <topology evidence="1">Multi-pass membrane protein</topology>
    </subcellularLocation>
</comment>
<dbReference type="OrthoDB" id="3180973at2"/>
<dbReference type="KEGG" id="cad:Curi_c21870"/>
<dbReference type="PATRIC" id="fig|1128398.3.peg.2259"/>
<dbReference type="InterPro" id="IPR003740">
    <property type="entry name" value="YitT"/>
</dbReference>
<feature type="domain" description="DUF2179" evidence="7">
    <location>
        <begin position="232"/>
        <end position="286"/>
    </location>
</feature>
<gene>
    <name evidence="8" type="ordered locus">Curi_c21870</name>
</gene>
<keyword evidence="2" id="KW-1003">Cell membrane</keyword>
<dbReference type="Gene3D" id="3.30.70.120">
    <property type="match status" value="1"/>
</dbReference>
<evidence type="ECO:0000256" key="6">
    <source>
        <dbReference type="SAM" id="Phobius"/>
    </source>
</evidence>
<reference evidence="8 9" key="1">
    <citation type="journal article" date="2012" name="PLoS ONE">
        <title>The purine-utilizing bacterium Clostridium acidurici 9a: a genome-guided metabolic reconsideration.</title>
        <authorList>
            <person name="Hartwich K."/>
            <person name="Poehlein A."/>
            <person name="Daniel R."/>
        </authorList>
    </citation>
    <scope>NUCLEOTIDE SEQUENCE [LARGE SCALE GENOMIC DNA]</scope>
    <source>
        <strain evidence="9">ATCC 7906 / DSM 604 / BCRC 14475 / CIP 104303 / KCTC 5404 / NCIMB 10678 / 9a</strain>
    </source>
</reference>
<dbReference type="GO" id="GO:0005886">
    <property type="term" value="C:plasma membrane"/>
    <property type="evidence" value="ECO:0007669"/>
    <property type="project" value="UniProtKB-SubCell"/>
</dbReference>
<dbReference type="Pfam" id="PF10035">
    <property type="entry name" value="DUF2179"/>
    <property type="match status" value="1"/>
</dbReference>
<accession>K0B2M2</accession>
<keyword evidence="4 6" id="KW-1133">Transmembrane helix</keyword>
<evidence type="ECO:0000256" key="3">
    <source>
        <dbReference type="ARBA" id="ARBA00022692"/>
    </source>
</evidence>